<keyword evidence="5" id="KW-0325">Glycoprotein</keyword>
<organism evidence="6 7">
    <name type="scientific">Caenorhabditis tropicalis</name>
    <dbReference type="NCBI Taxonomy" id="1561998"/>
    <lineage>
        <taxon>Eukaryota</taxon>
        <taxon>Metazoa</taxon>
        <taxon>Ecdysozoa</taxon>
        <taxon>Nematoda</taxon>
        <taxon>Chromadorea</taxon>
        <taxon>Rhabditida</taxon>
        <taxon>Rhabditina</taxon>
        <taxon>Rhabditomorpha</taxon>
        <taxon>Rhabditoidea</taxon>
        <taxon>Rhabditidae</taxon>
        <taxon>Peloderinae</taxon>
        <taxon>Caenorhabditis</taxon>
    </lineage>
</organism>
<dbReference type="GO" id="GO:0016757">
    <property type="term" value="F:glycosyltransferase activity"/>
    <property type="evidence" value="ECO:0007669"/>
    <property type="project" value="UniProtKB-KW"/>
</dbReference>
<name>A0A1I7UGN2_9PELO</name>
<evidence type="ECO:0000313" key="7">
    <source>
        <dbReference type="WBParaSite" id="Csp11.Scaffold629.g9133.t3"/>
    </source>
</evidence>
<evidence type="ECO:0000256" key="2">
    <source>
        <dbReference type="ARBA" id="ARBA00022676"/>
    </source>
</evidence>
<evidence type="ECO:0000313" key="6">
    <source>
        <dbReference type="Proteomes" id="UP000095282"/>
    </source>
</evidence>
<dbReference type="Pfam" id="PF02485">
    <property type="entry name" value="Branch"/>
    <property type="match status" value="1"/>
</dbReference>
<keyword evidence="2" id="KW-0328">Glycosyltransferase</keyword>
<dbReference type="InterPro" id="IPR021942">
    <property type="entry name" value="DUF3557"/>
</dbReference>
<keyword evidence="4" id="KW-0472">Membrane</keyword>
<keyword evidence="3" id="KW-0808">Transferase</keyword>
<evidence type="ECO:0000256" key="5">
    <source>
        <dbReference type="ARBA" id="ARBA00023180"/>
    </source>
</evidence>
<dbReference type="WBParaSite" id="Csp11.Scaffold629.g9133.t3">
    <property type="protein sequence ID" value="Csp11.Scaffold629.g9133.t3"/>
    <property type="gene ID" value="Csp11.Scaffold629.g9133"/>
</dbReference>
<evidence type="ECO:0000256" key="1">
    <source>
        <dbReference type="ARBA" id="ARBA00004606"/>
    </source>
</evidence>
<dbReference type="Proteomes" id="UP000095282">
    <property type="component" value="Unplaced"/>
</dbReference>
<keyword evidence="6" id="KW-1185">Reference proteome</keyword>
<protein>
    <submittedName>
        <fullName evidence="7">Protein kinase domain-containing protein</fullName>
    </submittedName>
</protein>
<dbReference type="PANTHER" id="PTHR46671:SF7">
    <property type="entry name" value="CORE-2_I-BRANCHING ENZYME"/>
    <property type="match status" value="1"/>
</dbReference>
<evidence type="ECO:0000256" key="4">
    <source>
        <dbReference type="ARBA" id="ARBA00023136"/>
    </source>
</evidence>
<dbReference type="STRING" id="1561998.A0A1I7UGN2"/>
<dbReference type="Pfam" id="PF12078">
    <property type="entry name" value="DUF3557"/>
    <property type="match status" value="2"/>
</dbReference>
<dbReference type="InterPro" id="IPR003406">
    <property type="entry name" value="Glyco_trans_14"/>
</dbReference>
<comment type="subcellular location">
    <subcellularLocation>
        <location evidence="1">Membrane</location>
        <topology evidence="1">Single-pass type II membrane protein</topology>
    </subcellularLocation>
</comment>
<accession>A0A1I7UGN2</accession>
<sequence>MVLTYLSLKCVLEFVDANKRIEMVSRIPSLREIEKKSPLHLNSLHFTSNGVTLNETLWQLTTVLPGEGAPFETHGVPYGVDEFGRRDRMMDLELLEGDVQGNKNSIHEASEISNVDRLIPSFIQLTISTRGVPILRRPIRIEDPFHVALKKLHSFLLGGRGIVTTKEMGIDPKHNTILRVPPNLKIRCQRLNSGTFNYIKLKTILVSHQILEEHAVEISGRRTLQLSGNAKTVKIQNGLSKRDVPDLPNRKVIWEETEFTGEHIRFAIGEWRHTAAQIGTCHLFQLDSWIELINLFNELEGFDTVTIRNPDERLIHAIKLPYTETADLLIRVDYTYSKDPEDVIFSLQIVPLDFSIPIEEDFRRIHITARNPSLRKFNRSIPYHIKEIRLGYKSIQINHIAYSLTIDKEYGRRRDENELLDLMNYNIKVSSDHFETNGQGISLKMNKNEAIRRLSRMLAGSIHVERLLVLSPVYEGLKFKARKIFSTNLDSDLLMIDKSCLPLKEISVLTLPESVENEALKTAKKIIIYRLSNDDFEKVNSLKNENIVLRGPFSTDDVVQFVHDWLVNRREIGSRLRIGCEELTETVEEIKRIFNPYPLELIEVFKIRCVLEYMEANKRMHITARNPSLRKSNRSIPYHIKEIEITYQSVTINNVFYYITPMVREIARKRPSRNGNSFLKVITYEIRISSNSFKNMGKEILFKTEDKKRAIQWMSNLIMGNIHVENLKVYDSIFHGYGLKFKTQRLLTVDLQVDHKLIDSSSHPLKEISVGWPWKFIDKDGYNALQLTKKLKFNFVTVNSYEVWKKLNHGDLVLTGYVPSQIAVKFVQDWKENRKEVGSRLQISCYKLNETVNAIKETFNPESLAFREKDKRLASPYKHIPCFLIPIDTTSELLIRIHKDYDSTHGASDPRIPDERRLLIYEKVIREMQKDQKDYCSGYCRRPETRHIDCGRILKGDRSYIPSVTGINRVPLVPNPFLNMSCAAISSRITPKLPMKPLSQGGIAFARTIYKDYEFIEKMVQMTWHPENRFCFVVDLKAKDSFKEQIKKLVECFPNQMVLLPITLDLDSAGHNQNLAHTQCMKALLLHSNWSYLMLLQNHDITTKTVYEMDQVFEALGGANDVYTAPENEERRREDQKWDPESLKLFRNETQIPVEVLREPLTLSSGSAEATLSRAAVKWLVETVNLSKFLEQQNDLEYGGDEQFIPTFQLNAQLGMPGHFTKQCPNPLQITRMARFAFRNSSKCATKTVCHNACLFGVEDMKAMAELPYLVWNKVYPVFDWAVTECTAELLFNRTFLEQKEPLFDLDYYKQLVTVG</sequence>
<dbReference type="PANTHER" id="PTHR46671">
    <property type="entry name" value="PROTEIN CBG11221"/>
    <property type="match status" value="1"/>
</dbReference>
<evidence type="ECO:0000256" key="3">
    <source>
        <dbReference type="ARBA" id="ARBA00022679"/>
    </source>
</evidence>
<proteinExistence type="predicted"/>
<dbReference type="GO" id="GO:0016020">
    <property type="term" value="C:membrane"/>
    <property type="evidence" value="ECO:0007669"/>
    <property type="project" value="UniProtKB-SubCell"/>
</dbReference>
<reference evidence="7" key="1">
    <citation type="submission" date="2016-11" db="UniProtKB">
        <authorList>
            <consortium name="WormBaseParasite"/>
        </authorList>
    </citation>
    <scope>IDENTIFICATION</scope>
</reference>